<sequence length="39" mass="4590">MLKVHIIMYTCSIFLYYITETIPAYADIIPVKINITRNI</sequence>
<evidence type="ECO:0000313" key="2">
    <source>
        <dbReference type="EMBL" id="EFF68018.1"/>
    </source>
</evidence>
<evidence type="ECO:0000313" key="3">
    <source>
        <dbReference type="Proteomes" id="UP000006238"/>
    </source>
</evidence>
<comment type="caution">
    <text evidence="2">The sequence shown here is derived from an EMBL/GenBank/DDBJ whole genome shotgun (WGS) entry which is preliminary data.</text>
</comment>
<feature type="transmembrane region" description="Helical" evidence="1">
    <location>
        <begin position="6"/>
        <end position="26"/>
    </location>
</feature>
<evidence type="ECO:0000256" key="1">
    <source>
        <dbReference type="SAM" id="Phobius"/>
    </source>
</evidence>
<gene>
    <name evidence="2" type="ORF">BUTYVIB_01898</name>
</gene>
<protein>
    <submittedName>
        <fullName evidence="2">Uncharacterized protein</fullName>
    </submittedName>
</protein>
<dbReference type="HOGENOM" id="CLU_3306269_0_0_9"/>
<organism evidence="2 3">
    <name type="scientific">Eshraghiella crossota DSM 2876</name>
    <dbReference type="NCBI Taxonomy" id="511680"/>
    <lineage>
        <taxon>Bacteria</taxon>
        <taxon>Bacillati</taxon>
        <taxon>Bacillota</taxon>
        <taxon>Clostridia</taxon>
        <taxon>Lachnospirales</taxon>
        <taxon>Lachnospiraceae</taxon>
        <taxon>Eshraghiella</taxon>
    </lineage>
</organism>
<keyword evidence="1" id="KW-0472">Membrane</keyword>
<proteinExistence type="predicted"/>
<keyword evidence="3" id="KW-1185">Reference proteome</keyword>
<keyword evidence="1" id="KW-1133">Transmembrane helix</keyword>
<name>D4S1C8_9FIRM</name>
<dbReference type="AlphaFoldDB" id="D4S1C8"/>
<dbReference type="Proteomes" id="UP000006238">
    <property type="component" value="Unassembled WGS sequence"/>
</dbReference>
<dbReference type="EMBL" id="ABWN01000033">
    <property type="protein sequence ID" value="EFF68018.1"/>
    <property type="molecule type" value="Genomic_DNA"/>
</dbReference>
<reference evidence="2 3" key="1">
    <citation type="submission" date="2010-02" db="EMBL/GenBank/DDBJ databases">
        <authorList>
            <person name="Weinstock G."/>
            <person name="Sodergren E."/>
            <person name="Clifton S."/>
            <person name="Fulton L."/>
            <person name="Fulton B."/>
            <person name="Courtney L."/>
            <person name="Fronick C."/>
            <person name="Harrison M."/>
            <person name="Strong C."/>
            <person name="Farmer C."/>
            <person name="Delahaunty K."/>
            <person name="Markovic C."/>
            <person name="Hall O."/>
            <person name="Minx P."/>
            <person name="Tomlinson C."/>
            <person name="Mitreva M."/>
            <person name="Nelson J."/>
            <person name="Hou S."/>
            <person name="Wollam A."/>
            <person name="Pepin K.H."/>
            <person name="Johnson M."/>
            <person name="Bhonagiri V."/>
            <person name="Zhang X."/>
            <person name="Suruliraj S."/>
            <person name="Warren W."/>
            <person name="Chinwalla A."/>
            <person name="Mardis E.R."/>
            <person name="Wilson R.K."/>
        </authorList>
    </citation>
    <scope>NUCLEOTIDE SEQUENCE [LARGE SCALE GENOMIC DNA]</scope>
    <source>
        <strain evidence="2 3">DSM 2876</strain>
    </source>
</reference>
<keyword evidence="1" id="KW-0812">Transmembrane</keyword>
<accession>D4S1C8</accession>